<dbReference type="Proteomes" id="UP000324222">
    <property type="component" value="Unassembled WGS sequence"/>
</dbReference>
<dbReference type="AlphaFoldDB" id="A0A5B7E2V5"/>
<evidence type="ECO:0000313" key="1">
    <source>
        <dbReference type="EMBL" id="MPC27466.1"/>
    </source>
</evidence>
<proteinExistence type="predicted"/>
<evidence type="ECO:0000313" key="2">
    <source>
        <dbReference type="Proteomes" id="UP000324222"/>
    </source>
</evidence>
<comment type="caution">
    <text evidence="1">The sequence shown here is derived from an EMBL/GenBank/DDBJ whole genome shotgun (WGS) entry which is preliminary data.</text>
</comment>
<dbReference type="EMBL" id="VSRR010001752">
    <property type="protein sequence ID" value="MPC27466.1"/>
    <property type="molecule type" value="Genomic_DNA"/>
</dbReference>
<keyword evidence="2" id="KW-1185">Reference proteome</keyword>
<reference evidence="1 2" key="1">
    <citation type="submission" date="2019-05" db="EMBL/GenBank/DDBJ databases">
        <title>Another draft genome of Portunus trituberculatus and its Hox gene families provides insights of decapod evolution.</title>
        <authorList>
            <person name="Jeong J.-H."/>
            <person name="Song I."/>
            <person name="Kim S."/>
            <person name="Choi T."/>
            <person name="Kim D."/>
            <person name="Ryu S."/>
            <person name="Kim W."/>
        </authorList>
    </citation>
    <scope>NUCLEOTIDE SEQUENCE [LARGE SCALE GENOMIC DNA]</scope>
    <source>
        <tissue evidence="1">Muscle</tissue>
    </source>
</reference>
<name>A0A5B7E2V5_PORTR</name>
<organism evidence="1 2">
    <name type="scientific">Portunus trituberculatus</name>
    <name type="common">Swimming crab</name>
    <name type="synonym">Neptunus trituberculatus</name>
    <dbReference type="NCBI Taxonomy" id="210409"/>
    <lineage>
        <taxon>Eukaryota</taxon>
        <taxon>Metazoa</taxon>
        <taxon>Ecdysozoa</taxon>
        <taxon>Arthropoda</taxon>
        <taxon>Crustacea</taxon>
        <taxon>Multicrustacea</taxon>
        <taxon>Malacostraca</taxon>
        <taxon>Eumalacostraca</taxon>
        <taxon>Eucarida</taxon>
        <taxon>Decapoda</taxon>
        <taxon>Pleocyemata</taxon>
        <taxon>Brachyura</taxon>
        <taxon>Eubrachyura</taxon>
        <taxon>Portunoidea</taxon>
        <taxon>Portunidae</taxon>
        <taxon>Portuninae</taxon>
        <taxon>Portunus</taxon>
    </lineage>
</organism>
<protein>
    <submittedName>
        <fullName evidence="1">Uncharacterized protein</fullName>
    </submittedName>
</protein>
<accession>A0A5B7E2V5</accession>
<gene>
    <name evidence="1" type="ORF">E2C01_020636</name>
</gene>
<sequence length="153" mass="17357">MEEEDTNKGWACVTLPSSGKTGVWTLPFSSWSFFITSGMAGSSPSMEARSVLLLPPHEPAQCLLHRQEHQLLQPTLPLGIPENFPAGLPLAASQILTLSLQQTRQCLQHEVQLYPHCFLDHLDHYLLKLKLQQRMKSKTPKMRVPQRASQYFH</sequence>